<reference evidence="7 8" key="1">
    <citation type="journal article" date="2020" name="IScience">
        <title>Genome Sequencing of the Endangered Kingdonia uniflora (Circaeasteraceae, Ranunculales) Reveals Potential Mechanisms of Evolutionary Specialization.</title>
        <authorList>
            <person name="Sun Y."/>
            <person name="Deng T."/>
            <person name="Zhang A."/>
            <person name="Moore M.J."/>
            <person name="Landis J.B."/>
            <person name="Lin N."/>
            <person name="Zhang H."/>
            <person name="Zhang X."/>
            <person name="Huang J."/>
            <person name="Zhang X."/>
            <person name="Sun H."/>
            <person name="Wang H."/>
        </authorList>
    </citation>
    <scope>NUCLEOTIDE SEQUENCE [LARGE SCALE GENOMIC DNA]</scope>
    <source>
        <strain evidence="7">TB1705</strain>
        <tissue evidence="7">Leaf</tissue>
    </source>
</reference>
<evidence type="ECO:0000256" key="5">
    <source>
        <dbReference type="SAM" id="SignalP"/>
    </source>
</evidence>
<accession>A0A7J7M7Y4</accession>
<dbReference type="SUPFAM" id="SSF51182">
    <property type="entry name" value="RmlC-like cupins"/>
    <property type="match status" value="2"/>
</dbReference>
<keyword evidence="4" id="KW-1015">Disulfide bond</keyword>
<comment type="caution">
    <text evidence="7">The sequence shown here is derived from an EMBL/GenBank/DDBJ whole genome shotgun (WGS) entry which is preliminary data.</text>
</comment>
<protein>
    <recommendedName>
        <fullName evidence="6">Cupin type-1 domain-containing protein</fullName>
    </recommendedName>
</protein>
<sequence length="274" mass="30852">MAMVKSSLLSLSLYFLVLFHAGVGLATWQSQGVQGRGYIGVIIPGCPETFQLIQSQDKSQRIKYQHQKTLAEAFGVSTETARKLQNKNDQRGHIIRVENGLQFIQPPRGSEEEQERQQWMSTNGLEETLCNTRLRENIGRPSRADIYSPNGGRISSLNSQKLPILNYLQMSAERGVLYRERLAYYSLTLRKTLKFKSLETMIRLSSKENSVKTNDNGMISPLAGRTSAIRAMSVDVLTNAFKISKQEAMQLKNNRGQELIVLSPRSRSQGRAEA</sequence>
<evidence type="ECO:0000256" key="2">
    <source>
        <dbReference type="ARBA" id="ARBA00022761"/>
    </source>
</evidence>
<dbReference type="InterPro" id="IPR006044">
    <property type="entry name" value="11S_seedstore_pln"/>
</dbReference>
<dbReference type="Gene3D" id="2.60.120.10">
    <property type="entry name" value="Jelly Rolls"/>
    <property type="match status" value="4"/>
</dbReference>
<dbReference type="InterPro" id="IPR011051">
    <property type="entry name" value="RmlC_Cupin_sf"/>
</dbReference>
<dbReference type="PANTHER" id="PTHR31189">
    <property type="entry name" value="OS03G0336100 PROTEIN-RELATED"/>
    <property type="match status" value="1"/>
</dbReference>
<dbReference type="OrthoDB" id="1903982at2759"/>
<organism evidence="7 8">
    <name type="scientific">Kingdonia uniflora</name>
    <dbReference type="NCBI Taxonomy" id="39325"/>
    <lineage>
        <taxon>Eukaryota</taxon>
        <taxon>Viridiplantae</taxon>
        <taxon>Streptophyta</taxon>
        <taxon>Embryophyta</taxon>
        <taxon>Tracheophyta</taxon>
        <taxon>Spermatophyta</taxon>
        <taxon>Magnoliopsida</taxon>
        <taxon>Ranunculales</taxon>
        <taxon>Circaeasteraceae</taxon>
        <taxon>Kingdonia</taxon>
    </lineage>
</organism>
<dbReference type="PANTHER" id="PTHR31189:SF54">
    <property type="entry name" value="11S GLOBULIN SEED STORAGE PROTEIN 2-LIKE"/>
    <property type="match status" value="1"/>
</dbReference>
<dbReference type="PRINTS" id="PR00439">
    <property type="entry name" value="11SGLOBULIN"/>
</dbReference>
<dbReference type="AlphaFoldDB" id="A0A7J7M7Y4"/>
<comment type="similarity">
    <text evidence="1">Belongs to the 11S seed storage protein (globulins) family.</text>
</comment>
<evidence type="ECO:0000259" key="6">
    <source>
        <dbReference type="SMART" id="SM00835"/>
    </source>
</evidence>
<keyword evidence="2" id="KW-0758">Storage protein</keyword>
<keyword evidence="5" id="KW-0732">Signal</keyword>
<name>A0A7J7M7Y4_9MAGN</name>
<gene>
    <name evidence="7" type="ORF">GIB67_026873</name>
</gene>
<keyword evidence="3" id="KW-0708">Seed storage protein</keyword>
<dbReference type="GO" id="GO:0045735">
    <property type="term" value="F:nutrient reservoir activity"/>
    <property type="evidence" value="ECO:0007669"/>
    <property type="project" value="UniProtKB-KW"/>
</dbReference>
<feature type="domain" description="Cupin type-1" evidence="6">
    <location>
        <begin position="136"/>
        <end position="249"/>
    </location>
</feature>
<evidence type="ECO:0000256" key="3">
    <source>
        <dbReference type="ARBA" id="ARBA00023129"/>
    </source>
</evidence>
<dbReference type="InterPro" id="IPR006045">
    <property type="entry name" value="Cupin_1"/>
</dbReference>
<evidence type="ECO:0000256" key="4">
    <source>
        <dbReference type="ARBA" id="ARBA00023157"/>
    </source>
</evidence>
<evidence type="ECO:0000256" key="1">
    <source>
        <dbReference type="ARBA" id="ARBA00007178"/>
    </source>
</evidence>
<dbReference type="SMART" id="SM00835">
    <property type="entry name" value="Cupin_1"/>
    <property type="match status" value="1"/>
</dbReference>
<dbReference type="InterPro" id="IPR014710">
    <property type="entry name" value="RmlC-like_jellyroll"/>
</dbReference>
<dbReference type="InterPro" id="IPR050253">
    <property type="entry name" value="Seed_Storage-Functional"/>
</dbReference>
<feature type="chain" id="PRO_5029552035" description="Cupin type-1 domain-containing protein" evidence="5">
    <location>
        <begin position="27"/>
        <end position="274"/>
    </location>
</feature>
<dbReference type="EMBL" id="JACGCM010001723">
    <property type="protein sequence ID" value="KAF6150952.1"/>
    <property type="molecule type" value="Genomic_DNA"/>
</dbReference>
<evidence type="ECO:0000313" key="7">
    <source>
        <dbReference type="EMBL" id="KAF6150952.1"/>
    </source>
</evidence>
<keyword evidence="8" id="KW-1185">Reference proteome</keyword>
<evidence type="ECO:0000313" key="8">
    <source>
        <dbReference type="Proteomes" id="UP000541444"/>
    </source>
</evidence>
<dbReference type="Pfam" id="PF00190">
    <property type="entry name" value="Cupin_1"/>
    <property type="match status" value="1"/>
</dbReference>
<feature type="signal peptide" evidence="5">
    <location>
        <begin position="1"/>
        <end position="26"/>
    </location>
</feature>
<proteinExistence type="inferred from homology"/>
<dbReference type="Proteomes" id="UP000541444">
    <property type="component" value="Unassembled WGS sequence"/>
</dbReference>